<keyword evidence="9 10" id="KW-0998">Cell outer membrane</keyword>
<dbReference type="InterPro" id="IPR010917">
    <property type="entry name" value="TonB_rcpt_CS"/>
</dbReference>
<dbReference type="GO" id="GO:0009279">
    <property type="term" value="C:cell outer membrane"/>
    <property type="evidence" value="ECO:0007669"/>
    <property type="project" value="UniProtKB-SubCell"/>
</dbReference>
<keyword evidence="8 15" id="KW-0675">Receptor</keyword>
<dbReference type="HOGENOM" id="CLU_008287_18_4_10"/>
<evidence type="ECO:0000256" key="5">
    <source>
        <dbReference type="ARBA" id="ARBA00022729"/>
    </source>
</evidence>
<dbReference type="STRING" id="760192.Halhy_6032"/>
<evidence type="ECO:0000313" key="15">
    <source>
        <dbReference type="EMBL" id="AEE53855.1"/>
    </source>
</evidence>
<feature type="domain" description="TonB-dependent receptor-like beta-barrel" evidence="13">
    <location>
        <begin position="282"/>
        <end position="776"/>
    </location>
</feature>
<evidence type="ECO:0000256" key="1">
    <source>
        <dbReference type="ARBA" id="ARBA00004571"/>
    </source>
</evidence>
<name>F4L1F8_HALH1</name>
<dbReference type="EMBL" id="CP002691">
    <property type="protein sequence ID" value="AEE53855.1"/>
    <property type="molecule type" value="Genomic_DNA"/>
</dbReference>
<reference key="2">
    <citation type="submission" date="2011-04" db="EMBL/GenBank/DDBJ databases">
        <title>Complete sequence of chromosome of Haliscomenobacter hydrossis DSM 1100.</title>
        <authorList>
            <consortium name="US DOE Joint Genome Institute (JGI-PGF)"/>
            <person name="Lucas S."/>
            <person name="Han J."/>
            <person name="Lapidus A."/>
            <person name="Bruce D."/>
            <person name="Goodwin L."/>
            <person name="Pitluck S."/>
            <person name="Peters L."/>
            <person name="Kyrpides N."/>
            <person name="Mavromatis K."/>
            <person name="Ivanova N."/>
            <person name="Ovchinnikova G."/>
            <person name="Pagani I."/>
            <person name="Daligault H."/>
            <person name="Detter J.C."/>
            <person name="Han C."/>
            <person name="Land M."/>
            <person name="Hauser L."/>
            <person name="Markowitz V."/>
            <person name="Cheng J.-F."/>
            <person name="Hugenholtz P."/>
            <person name="Woyke T."/>
            <person name="Wu D."/>
            <person name="Verbarg S."/>
            <person name="Frueling A."/>
            <person name="Brambilla E."/>
            <person name="Klenk H.-P."/>
            <person name="Eisen J.A."/>
        </authorList>
    </citation>
    <scope>NUCLEOTIDE SEQUENCE</scope>
    <source>
        <strain>DSM 1100</strain>
    </source>
</reference>
<comment type="similarity">
    <text evidence="10 11">Belongs to the TonB-dependent receptor family.</text>
</comment>
<keyword evidence="16" id="KW-1185">Reference proteome</keyword>
<dbReference type="GO" id="GO:0015344">
    <property type="term" value="F:siderophore uptake transmembrane transporter activity"/>
    <property type="evidence" value="ECO:0007669"/>
    <property type="project" value="TreeGrafter"/>
</dbReference>
<dbReference type="SUPFAM" id="SSF49464">
    <property type="entry name" value="Carboxypeptidase regulatory domain-like"/>
    <property type="match status" value="1"/>
</dbReference>
<dbReference type="Pfam" id="PF07715">
    <property type="entry name" value="Plug"/>
    <property type="match status" value="1"/>
</dbReference>
<dbReference type="Proteomes" id="UP000008461">
    <property type="component" value="Chromosome"/>
</dbReference>
<dbReference type="PROSITE" id="PS52016">
    <property type="entry name" value="TONB_DEPENDENT_REC_3"/>
    <property type="match status" value="1"/>
</dbReference>
<dbReference type="Gene3D" id="2.40.170.20">
    <property type="entry name" value="TonB-dependent receptor, beta-barrel domain"/>
    <property type="match status" value="1"/>
</dbReference>
<evidence type="ECO:0000256" key="2">
    <source>
        <dbReference type="ARBA" id="ARBA00022448"/>
    </source>
</evidence>
<dbReference type="OrthoDB" id="9764669at2"/>
<protein>
    <submittedName>
        <fullName evidence="15">TonB-dependent receptor</fullName>
    </submittedName>
</protein>
<feature type="chain" id="PRO_5003310557" evidence="12">
    <location>
        <begin position="20"/>
        <end position="803"/>
    </location>
</feature>
<evidence type="ECO:0000256" key="3">
    <source>
        <dbReference type="ARBA" id="ARBA00022452"/>
    </source>
</evidence>
<evidence type="ECO:0000259" key="13">
    <source>
        <dbReference type="Pfam" id="PF00593"/>
    </source>
</evidence>
<keyword evidence="6 11" id="KW-0798">TonB box</keyword>
<dbReference type="GO" id="GO:0044718">
    <property type="term" value="P:siderophore transmembrane transport"/>
    <property type="evidence" value="ECO:0007669"/>
    <property type="project" value="TreeGrafter"/>
</dbReference>
<dbReference type="PROSITE" id="PS01156">
    <property type="entry name" value="TONB_DEPENDENT_REC_2"/>
    <property type="match status" value="1"/>
</dbReference>
<gene>
    <name evidence="15" type="ordered locus">Halhy_6032</name>
</gene>
<dbReference type="PANTHER" id="PTHR30069:SF29">
    <property type="entry name" value="HEMOGLOBIN AND HEMOGLOBIN-HAPTOGLOBIN-BINDING PROTEIN 1-RELATED"/>
    <property type="match status" value="1"/>
</dbReference>
<keyword evidence="5 12" id="KW-0732">Signal</keyword>
<evidence type="ECO:0000256" key="6">
    <source>
        <dbReference type="ARBA" id="ARBA00023077"/>
    </source>
</evidence>
<evidence type="ECO:0000256" key="4">
    <source>
        <dbReference type="ARBA" id="ARBA00022692"/>
    </source>
</evidence>
<evidence type="ECO:0000256" key="12">
    <source>
        <dbReference type="SAM" id="SignalP"/>
    </source>
</evidence>
<dbReference type="InterPro" id="IPR036942">
    <property type="entry name" value="Beta-barrel_TonB_sf"/>
</dbReference>
<dbReference type="AlphaFoldDB" id="F4L1F8"/>
<reference evidence="15 16" key="1">
    <citation type="journal article" date="2011" name="Stand. Genomic Sci.">
        <title>Complete genome sequence of Haliscomenobacter hydrossis type strain (O).</title>
        <authorList>
            <consortium name="US DOE Joint Genome Institute (JGI-PGF)"/>
            <person name="Daligault H."/>
            <person name="Lapidus A."/>
            <person name="Zeytun A."/>
            <person name="Nolan M."/>
            <person name="Lucas S."/>
            <person name="Del Rio T.G."/>
            <person name="Tice H."/>
            <person name="Cheng J.F."/>
            <person name="Tapia R."/>
            <person name="Han C."/>
            <person name="Goodwin L."/>
            <person name="Pitluck S."/>
            <person name="Liolios K."/>
            <person name="Pagani I."/>
            <person name="Ivanova N."/>
            <person name="Huntemann M."/>
            <person name="Mavromatis K."/>
            <person name="Mikhailova N."/>
            <person name="Pati A."/>
            <person name="Chen A."/>
            <person name="Palaniappan K."/>
            <person name="Land M."/>
            <person name="Hauser L."/>
            <person name="Brambilla E.M."/>
            <person name="Rohde M."/>
            <person name="Verbarg S."/>
            <person name="Goker M."/>
            <person name="Bristow J."/>
            <person name="Eisen J.A."/>
            <person name="Markowitz V."/>
            <person name="Hugenholtz P."/>
            <person name="Kyrpides N.C."/>
            <person name="Klenk H.P."/>
            <person name="Woyke T."/>
        </authorList>
    </citation>
    <scope>NUCLEOTIDE SEQUENCE [LARGE SCALE GENOMIC DNA]</scope>
    <source>
        <strain evidence="16">ATCC 27775 / DSM 1100 / LMG 10767 / O</strain>
    </source>
</reference>
<sequence>MNRMIFTCWCCCMVLLAHAQVLTVKDQESGLPLENATLSSTNPKVFLSTNAKGQADISALNGAEKIEIRYFGYKTLVQSYAELSQAQFMLALIPSNISLDQVVISATRWNQNRRDIPSKVSIISSRDMVLQNPQTAADLLGASGEVFIQKSQQGGGSPMIRGFSTNRLLYAIDGVRMNTAIFRSGNIQNVISLDPFATERTEVFFGPGSIIYGSDAIGGVMSFETLSPKFSSDENPLITGKALSRFSSANNEKTAHFDLNVGWKKWALVSSFSSFDFEDLRMGRFGPREYLRPFYVQRQNNTDVVVTNDDPLVQRPTGYKQINLMQKVRFQPSDRWDFQYAFHYSSTSDYSRYDRHIRLRNGLPRSGEFYYGPQVWMMNLFNITHTAKKGLYDQMTIRLAQQFFEESRVDRDLNRTERRIRVEKVGASSANFDFLKSFGTKHKLFYGLEGVIDEVESTGTNVDVSNNKETVGPSRYPQSTWSSYAAYLNYQWKASDKFVMQTGIRFNNFVLDADFSNNLAFYPFPFSTAELKDGAVTGSLGFVFNPTDKLSITANASTGFRSPNVDDVGKVFDSTPGSVVIPNPDLEAEYAYNFELGIAKVFAEVLKIDLTGFYTTLENAMVRRNYTLNGQSQIDYNGTLSQVQAIQNAAVANVYGIQAGLELKIAKGLSFSSQFNVQEGEEELDNGEKSPSRHAAPWFGISRLTYLANGLNLQFYAQYSGEVSYENLSDEGRATDYIYAIDAEGRPYSPSWYTLNFKALYPINERFTLTAGVENLSDQRYRPYSSGIVAPGRNVILALSVGF</sequence>
<dbReference type="eggNOG" id="COG4771">
    <property type="taxonomic scope" value="Bacteria"/>
</dbReference>
<evidence type="ECO:0000256" key="9">
    <source>
        <dbReference type="ARBA" id="ARBA00023237"/>
    </source>
</evidence>
<evidence type="ECO:0000256" key="7">
    <source>
        <dbReference type="ARBA" id="ARBA00023136"/>
    </source>
</evidence>
<dbReference type="InterPro" id="IPR000531">
    <property type="entry name" value="Beta-barrel_TonB"/>
</dbReference>
<keyword evidence="3 10" id="KW-1134">Transmembrane beta strand</keyword>
<dbReference type="PANTHER" id="PTHR30069">
    <property type="entry name" value="TONB-DEPENDENT OUTER MEMBRANE RECEPTOR"/>
    <property type="match status" value="1"/>
</dbReference>
<evidence type="ECO:0000256" key="10">
    <source>
        <dbReference type="PROSITE-ProRule" id="PRU01360"/>
    </source>
</evidence>
<evidence type="ECO:0000256" key="11">
    <source>
        <dbReference type="RuleBase" id="RU003357"/>
    </source>
</evidence>
<evidence type="ECO:0000256" key="8">
    <source>
        <dbReference type="ARBA" id="ARBA00023170"/>
    </source>
</evidence>
<dbReference type="Pfam" id="PF00593">
    <property type="entry name" value="TonB_dep_Rec_b-barrel"/>
    <property type="match status" value="1"/>
</dbReference>
<comment type="subcellular location">
    <subcellularLocation>
        <location evidence="1 10">Cell outer membrane</location>
        <topology evidence="1 10">Multi-pass membrane protein</topology>
    </subcellularLocation>
</comment>
<dbReference type="SUPFAM" id="SSF56935">
    <property type="entry name" value="Porins"/>
    <property type="match status" value="1"/>
</dbReference>
<dbReference type="Gene3D" id="2.170.130.10">
    <property type="entry name" value="TonB-dependent receptor, plug domain"/>
    <property type="match status" value="1"/>
</dbReference>
<feature type="signal peptide" evidence="12">
    <location>
        <begin position="1"/>
        <end position="19"/>
    </location>
</feature>
<evidence type="ECO:0000259" key="14">
    <source>
        <dbReference type="Pfam" id="PF07715"/>
    </source>
</evidence>
<evidence type="ECO:0000313" key="16">
    <source>
        <dbReference type="Proteomes" id="UP000008461"/>
    </source>
</evidence>
<keyword evidence="4 10" id="KW-0812">Transmembrane</keyword>
<dbReference type="KEGG" id="hhy:Halhy_6032"/>
<dbReference type="InterPro" id="IPR039426">
    <property type="entry name" value="TonB-dep_rcpt-like"/>
</dbReference>
<keyword evidence="7 10" id="KW-0472">Membrane</keyword>
<keyword evidence="2 10" id="KW-0813">Transport</keyword>
<proteinExistence type="inferred from homology"/>
<accession>F4L1F8</accession>
<organism evidence="15 16">
    <name type="scientific">Haliscomenobacter hydrossis (strain ATCC 27775 / DSM 1100 / LMG 10767 / O)</name>
    <dbReference type="NCBI Taxonomy" id="760192"/>
    <lineage>
        <taxon>Bacteria</taxon>
        <taxon>Pseudomonadati</taxon>
        <taxon>Bacteroidota</taxon>
        <taxon>Saprospiria</taxon>
        <taxon>Saprospirales</taxon>
        <taxon>Haliscomenobacteraceae</taxon>
        <taxon>Haliscomenobacter</taxon>
    </lineage>
</organism>
<dbReference type="RefSeq" id="WP_013768380.1">
    <property type="nucleotide sequence ID" value="NC_015510.1"/>
</dbReference>
<dbReference type="InterPro" id="IPR008969">
    <property type="entry name" value="CarboxyPept-like_regulatory"/>
</dbReference>
<dbReference type="InterPro" id="IPR012910">
    <property type="entry name" value="Plug_dom"/>
</dbReference>
<dbReference type="InterPro" id="IPR037066">
    <property type="entry name" value="Plug_dom_sf"/>
</dbReference>
<feature type="domain" description="TonB-dependent receptor plug" evidence="14">
    <location>
        <begin position="113"/>
        <end position="220"/>
    </location>
</feature>